<dbReference type="AlphaFoldDB" id="A0A1A9UHX3"/>
<evidence type="ECO:0000259" key="1">
    <source>
        <dbReference type="Pfam" id="PF17906"/>
    </source>
</evidence>
<feature type="domain" description="Mos1 transposase HTH" evidence="1">
    <location>
        <begin position="6"/>
        <end position="58"/>
    </location>
</feature>
<evidence type="ECO:0000313" key="3">
    <source>
        <dbReference type="Proteomes" id="UP000078200"/>
    </source>
</evidence>
<dbReference type="Proteomes" id="UP000078200">
    <property type="component" value="Unassembled WGS sequence"/>
</dbReference>
<protein>
    <submittedName>
        <fullName evidence="2">HTH_48 domain-containing protein</fullName>
    </submittedName>
</protein>
<accession>A0A1A9UHX3</accession>
<dbReference type="VEuPathDB" id="VectorBase:GAUT005379"/>
<proteinExistence type="predicted"/>
<organism evidence="2 3">
    <name type="scientific">Glossina austeni</name>
    <name type="common">Savannah tsetse fly</name>
    <dbReference type="NCBI Taxonomy" id="7395"/>
    <lineage>
        <taxon>Eukaryota</taxon>
        <taxon>Metazoa</taxon>
        <taxon>Ecdysozoa</taxon>
        <taxon>Arthropoda</taxon>
        <taxon>Hexapoda</taxon>
        <taxon>Insecta</taxon>
        <taxon>Pterygota</taxon>
        <taxon>Neoptera</taxon>
        <taxon>Endopterygota</taxon>
        <taxon>Diptera</taxon>
        <taxon>Brachycera</taxon>
        <taxon>Muscomorpha</taxon>
        <taxon>Hippoboscoidea</taxon>
        <taxon>Glossinidae</taxon>
        <taxon>Glossina</taxon>
    </lineage>
</organism>
<sequence>MRVDNRTHTRDIMVCRFEKGWKGAQAFRDLNDLNELFDEGTISESRHSEWFVRVKPGDTSLEAVAEYEALTGPQLECGPFKDHSLSQKFGNALKLAGWMGPPRTQRQQ</sequence>
<dbReference type="InterPro" id="IPR041426">
    <property type="entry name" value="Mos1_HTH"/>
</dbReference>
<name>A0A1A9UHX3_GLOAU</name>
<dbReference type="Gene3D" id="1.10.10.1450">
    <property type="match status" value="1"/>
</dbReference>
<dbReference type="Pfam" id="PF17906">
    <property type="entry name" value="HTH_48"/>
    <property type="match status" value="1"/>
</dbReference>
<dbReference type="EnsemblMetazoa" id="GAUT005379-RA">
    <property type="protein sequence ID" value="GAUT005379-PA"/>
    <property type="gene ID" value="GAUT005379"/>
</dbReference>
<keyword evidence="3" id="KW-1185">Reference proteome</keyword>
<reference evidence="2" key="1">
    <citation type="submission" date="2020-05" db="UniProtKB">
        <authorList>
            <consortium name="EnsemblMetazoa"/>
        </authorList>
    </citation>
    <scope>IDENTIFICATION</scope>
    <source>
        <strain evidence="2">TTRI</strain>
    </source>
</reference>
<evidence type="ECO:0000313" key="2">
    <source>
        <dbReference type="EnsemblMetazoa" id="GAUT005379-PA"/>
    </source>
</evidence>